<proteinExistence type="predicted"/>
<dbReference type="Proteomes" id="UP001060215">
    <property type="component" value="Chromosome 5"/>
</dbReference>
<evidence type="ECO:0000313" key="2">
    <source>
        <dbReference type="Proteomes" id="UP001060215"/>
    </source>
</evidence>
<gene>
    <name evidence="1" type="ORF">LOK49_LG06G00725</name>
</gene>
<comment type="caution">
    <text evidence="1">The sequence shown here is derived from an EMBL/GenBank/DDBJ whole genome shotgun (WGS) entry which is preliminary data.</text>
</comment>
<evidence type="ECO:0000313" key="1">
    <source>
        <dbReference type="EMBL" id="KAI8012578.1"/>
    </source>
</evidence>
<reference evidence="1 2" key="1">
    <citation type="journal article" date="2022" name="Plant J.">
        <title>Chromosome-level genome of Camellia lanceoleosa provides a valuable resource for understanding genome evolution and self-incompatibility.</title>
        <authorList>
            <person name="Gong W."/>
            <person name="Xiao S."/>
            <person name="Wang L."/>
            <person name="Liao Z."/>
            <person name="Chang Y."/>
            <person name="Mo W."/>
            <person name="Hu G."/>
            <person name="Li W."/>
            <person name="Zhao G."/>
            <person name="Zhu H."/>
            <person name="Hu X."/>
            <person name="Ji K."/>
            <person name="Xiang X."/>
            <person name="Song Q."/>
            <person name="Yuan D."/>
            <person name="Jin S."/>
            <person name="Zhang L."/>
        </authorList>
    </citation>
    <scope>NUCLEOTIDE SEQUENCE [LARGE SCALE GENOMIC DNA]</scope>
    <source>
        <strain evidence="1">SQ_2022a</strain>
    </source>
</reference>
<name>A0ACC0HI82_9ERIC</name>
<organism evidence="1 2">
    <name type="scientific">Camellia lanceoleosa</name>
    <dbReference type="NCBI Taxonomy" id="1840588"/>
    <lineage>
        <taxon>Eukaryota</taxon>
        <taxon>Viridiplantae</taxon>
        <taxon>Streptophyta</taxon>
        <taxon>Embryophyta</taxon>
        <taxon>Tracheophyta</taxon>
        <taxon>Spermatophyta</taxon>
        <taxon>Magnoliopsida</taxon>
        <taxon>eudicotyledons</taxon>
        <taxon>Gunneridae</taxon>
        <taxon>Pentapetalae</taxon>
        <taxon>asterids</taxon>
        <taxon>Ericales</taxon>
        <taxon>Theaceae</taxon>
        <taxon>Camellia</taxon>
    </lineage>
</organism>
<keyword evidence="2" id="KW-1185">Reference proteome</keyword>
<sequence>MWPAYPRHQKSIELLILKLPFKRLVHEIAQDFKVREVRRQRKGNKGYFGLHKGGEERDGVPYLDRGEMMEESGGGRCSSEMAWAAEILRKGIAFLCSWISQEGRFNVLLGEPQRLFKPSQQGRTLIK</sequence>
<dbReference type="EMBL" id="CM045762">
    <property type="protein sequence ID" value="KAI8012578.1"/>
    <property type="molecule type" value="Genomic_DNA"/>
</dbReference>
<accession>A0ACC0HI82</accession>
<protein>
    <submittedName>
        <fullName evidence="1">Histone H3.3C</fullName>
    </submittedName>
</protein>